<evidence type="ECO:0000313" key="1">
    <source>
        <dbReference type="EMBL" id="TNV78068.1"/>
    </source>
</evidence>
<dbReference type="PANTHER" id="PTHR31252">
    <property type="entry name" value="DUF4419 DOMAIN-CONTAINING PROTEIN"/>
    <property type="match status" value="1"/>
</dbReference>
<accession>A0A8J8NML1</accession>
<keyword evidence="2" id="KW-1185">Reference proteome</keyword>
<comment type="caution">
    <text evidence="1">The sequence shown here is derived from an EMBL/GenBank/DDBJ whole genome shotgun (WGS) entry which is preliminary data.</text>
</comment>
<name>A0A8J8NML1_HALGN</name>
<evidence type="ECO:0008006" key="3">
    <source>
        <dbReference type="Google" id="ProtNLM"/>
    </source>
</evidence>
<dbReference type="InterPro" id="IPR025533">
    <property type="entry name" value="DUF4419"/>
</dbReference>
<reference evidence="1" key="1">
    <citation type="submission" date="2019-06" db="EMBL/GenBank/DDBJ databases">
        <authorList>
            <person name="Zheng W."/>
        </authorList>
    </citation>
    <scope>NUCLEOTIDE SEQUENCE</scope>
    <source>
        <strain evidence="1">QDHG01</strain>
    </source>
</reference>
<organism evidence="1 2">
    <name type="scientific">Halteria grandinella</name>
    <dbReference type="NCBI Taxonomy" id="5974"/>
    <lineage>
        <taxon>Eukaryota</taxon>
        <taxon>Sar</taxon>
        <taxon>Alveolata</taxon>
        <taxon>Ciliophora</taxon>
        <taxon>Intramacronucleata</taxon>
        <taxon>Spirotrichea</taxon>
        <taxon>Stichotrichia</taxon>
        <taxon>Sporadotrichida</taxon>
        <taxon>Halteriidae</taxon>
        <taxon>Halteria</taxon>
    </lineage>
</organism>
<dbReference type="Proteomes" id="UP000785679">
    <property type="component" value="Unassembled WGS sequence"/>
</dbReference>
<dbReference type="PANTHER" id="PTHR31252:SF11">
    <property type="entry name" value="DUF4419 DOMAIN-CONTAINING PROTEIN"/>
    <property type="match status" value="1"/>
</dbReference>
<evidence type="ECO:0000313" key="2">
    <source>
        <dbReference type="Proteomes" id="UP000785679"/>
    </source>
</evidence>
<dbReference type="EMBL" id="RRYP01010937">
    <property type="protein sequence ID" value="TNV78068.1"/>
    <property type="molecule type" value="Genomic_DNA"/>
</dbReference>
<protein>
    <recommendedName>
        <fullName evidence="3">DUF4419 domain-containing protein</fullName>
    </recommendedName>
</protein>
<dbReference type="OrthoDB" id="9978173at2759"/>
<dbReference type="AlphaFoldDB" id="A0A8J8NML1"/>
<dbReference type="Pfam" id="PF14388">
    <property type="entry name" value="DUF4419"/>
    <property type="match status" value="1"/>
</dbReference>
<sequence>MGNTFKGTTKRQYIEKKADGFIVLTVDKNLEEQWDKLSFQDAKSILSNATKDITVYGSSPLSGKFIQSTIRQSKLNQFAECARIAYQHHIPLELSPSVLWLAIAQGFATHVNENAETLRKKFVKFEGKELLQVLVKESLLECDWQIVIGEFSVQIKEHIGQDAHQTLCPDFSTSTLTEIVATEITLLDAMKNYFQYEVVCLCGISKVKMLGTLSDWQLLRDSTEKLRQYGCDWWIDYLLPILDKLILAYKGEVDKQFWNSIYVFRKGGGSGPPSSATGWIINFFPYINTQKQLHFYDLSDLSQSEKARVPIDKIPCGNSKAPFNFVDGIKMKTTSCFFVSGFFSIEVVDGFLAPHVGWAVIDGQKKE</sequence>
<gene>
    <name evidence="1" type="ORF">FGO68_gene16975</name>
</gene>
<proteinExistence type="predicted"/>